<accession>A0A914BBK2</accession>
<sequence>MVAPVRRPVVGGCSSMLVQGKECGCCQPVKISELGIDTNACANVTFLSEQIGAKLSLSFGGKVLFEKTVSVKNPDPVCVKFHGKFGAEICGELYKLSVSTEEFDACARLEGKILDKTVATVDLGCFKMPFKKTNQDQVKSDEVAWSHLSEGRSLVGAPPCSCQGKECGCCQPVKIPELGIDTNACANVTFLSEQIGAKLSLSFGGKVLFEKTVSVKNPDPVCVKFHGKFGAEICGELYKLSVSTEEFDACARLEGKILDKTVATVDLGCFKMPFKKTNQDQVKGKEVAWSHLSEGRSLVGAPPCSCQGKECGCCQPVKIPKLGIDTNACANVTFLSEQIGAKLSLSFGGKVLFEKTVSVKNPDPVCVKFHGKFGAEICGELYKLSVSTEEFDACARLEGKILDKTVATVDLGCFKMPFKKTNQDQVKSKEVAWSHLSEGRSLVGAPPCSCQGKECGCCQPVKIPELGIDTNACANVTFLSEQIGAKLSLSFGGKVLFEKTVSVKNPDPVCVKFHGKFGAEICGELYKLSVSTEEFDACARLEGKILDKTVATVDLGCFKMPFKKTNQDQVKSKEVAWSHLSEGRSLVGAPPCSCQGKECGCCQPVKIPELGIDTNACANVTFLSEQIGAKLSLSFGGKVLFEKTVSVKNPDPVCVKFHGKFGAEICGELYKLSVSPEEFDACARLEGKILDKTVATVDLGCFKMPFKKTNQESLLESQGISEWLDLAPSGGVNGPCACSQDQCECCQHIKIKELKIDDTVCIQVQFLSTAVGVSLTLTIDGKVIFRKTLSLKDPPPICVSLAGGKLCIALYDLAVTPEAVSGCGRLEAKFFGVTVAKVKLGCFKIPLHQALYARTPEGLLYLGDVTETLTGPLMMGGELSAENFPLTIVLESYSSGRDEEK</sequence>
<organism evidence="2 3">
    <name type="scientific">Patiria miniata</name>
    <name type="common">Bat star</name>
    <name type="synonym">Asterina miniata</name>
    <dbReference type="NCBI Taxonomy" id="46514"/>
    <lineage>
        <taxon>Eukaryota</taxon>
        <taxon>Metazoa</taxon>
        <taxon>Echinodermata</taxon>
        <taxon>Eleutherozoa</taxon>
        <taxon>Asterozoa</taxon>
        <taxon>Asteroidea</taxon>
        <taxon>Valvatacea</taxon>
        <taxon>Valvatida</taxon>
        <taxon>Asterinidae</taxon>
        <taxon>Patiria</taxon>
    </lineage>
</organism>
<feature type="domain" description="DUF4773" evidence="1">
    <location>
        <begin position="735"/>
        <end position="845"/>
    </location>
</feature>
<dbReference type="PANTHER" id="PTHR36299:SF3">
    <property type="entry name" value="FI03431P"/>
    <property type="match status" value="1"/>
</dbReference>
<dbReference type="OMA" id="DTNACAN"/>
<feature type="domain" description="DUF4773" evidence="1">
    <location>
        <begin position="447"/>
        <end position="560"/>
    </location>
</feature>
<protein>
    <recommendedName>
        <fullName evidence="1">DUF4773 domain-containing protein</fullName>
    </recommendedName>
</protein>
<evidence type="ECO:0000259" key="1">
    <source>
        <dbReference type="Pfam" id="PF15998"/>
    </source>
</evidence>
<evidence type="ECO:0000313" key="2">
    <source>
        <dbReference type="EnsemblMetazoa" id="XP_038073404.1"/>
    </source>
</evidence>
<proteinExistence type="predicted"/>
<dbReference type="Proteomes" id="UP000887568">
    <property type="component" value="Unplaced"/>
</dbReference>
<keyword evidence="3" id="KW-1185">Reference proteome</keyword>
<dbReference type="RefSeq" id="XP_038073404.1">
    <property type="nucleotide sequence ID" value="XM_038217476.1"/>
</dbReference>
<dbReference type="Pfam" id="PF15998">
    <property type="entry name" value="DUF4773"/>
    <property type="match status" value="6"/>
</dbReference>
<feature type="domain" description="DUF4773" evidence="1">
    <location>
        <begin position="303"/>
        <end position="416"/>
    </location>
</feature>
<feature type="domain" description="DUF4773" evidence="1">
    <location>
        <begin position="20"/>
        <end position="128"/>
    </location>
</feature>
<name>A0A914BBK2_PATMI</name>
<dbReference type="PANTHER" id="PTHR36299">
    <property type="entry name" value="AGAP008005-PA"/>
    <property type="match status" value="1"/>
</dbReference>
<dbReference type="AlphaFoldDB" id="A0A914BBK2"/>
<reference evidence="2" key="1">
    <citation type="submission" date="2022-11" db="UniProtKB">
        <authorList>
            <consortium name="EnsemblMetazoa"/>
        </authorList>
    </citation>
    <scope>IDENTIFICATION</scope>
</reference>
<dbReference type="InterPro" id="IPR031941">
    <property type="entry name" value="DUF4773"/>
</dbReference>
<feature type="domain" description="DUF4773" evidence="1">
    <location>
        <begin position="591"/>
        <end position="704"/>
    </location>
</feature>
<feature type="domain" description="DUF4773" evidence="1">
    <location>
        <begin position="159"/>
        <end position="272"/>
    </location>
</feature>
<dbReference type="OrthoDB" id="5952164at2759"/>
<dbReference type="GeneID" id="119741641"/>
<dbReference type="EnsemblMetazoa" id="XM_038217476.1">
    <property type="protein sequence ID" value="XP_038073404.1"/>
    <property type="gene ID" value="LOC119741641"/>
</dbReference>
<evidence type="ECO:0000313" key="3">
    <source>
        <dbReference type="Proteomes" id="UP000887568"/>
    </source>
</evidence>